<dbReference type="InterPro" id="IPR013087">
    <property type="entry name" value="Znf_C2H2_type"/>
</dbReference>
<evidence type="ECO:0000313" key="4">
    <source>
        <dbReference type="Proteomes" id="UP000683000"/>
    </source>
</evidence>
<dbReference type="SMART" id="SM00355">
    <property type="entry name" value="ZnF_C2H2"/>
    <property type="match status" value="2"/>
</dbReference>
<organism evidence="3 4">
    <name type="scientific">Boletus reticuloceps</name>
    <dbReference type="NCBI Taxonomy" id="495285"/>
    <lineage>
        <taxon>Eukaryota</taxon>
        <taxon>Fungi</taxon>
        <taxon>Dikarya</taxon>
        <taxon>Basidiomycota</taxon>
        <taxon>Agaricomycotina</taxon>
        <taxon>Agaricomycetes</taxon>
        <taxon>Agaricomycetidae</taxon>
        <taxon>Boletales</taxon>
        <taxon>Boletineae</taxon>
        <taxon>Boletaceae</taxon>
        <taxon>Boletoideae</taxon>
        <taxon>Boletus</taxon>
    </lineage>
</organism>
<comment type="caution">
    <text evidence="3">The sequence shown here is derived from an EMBL/GenBank/DDBJ whole genome shotgun (WGS) entry which is preliminary data.</text>
</comment>
<dbReference type="GO" id="GO:0008270">
    <property type="term" value="F:zinc ion binding"/>
    <property type="evidence" value="ECO:0007669"/>
    <property type="project" value="UniProtKB-KW"/>
</dbReference>
<keyword evidence="1" id="KW-0862">Zinc</keyword>
<feature type="domain" description="C2H2-type" evidence="2">
    <location>
        <begin position="56"/>
        <end position="86"/>
    </location>
</feature>
<evidence type="ECO:0000259" key="2">
    <source>
        <dbReference type="PROSITE" id="PS50157"/>
    </source>
</evidence>
<keyword evidence="1" id="KW-0479">Metal-binding</keyword>
<dbReference type="PROSITE" id="PS50157">
    <property type="entry name" value="ZINC_FINGER_C2H2_2"/>
    <property type="match status" value="1"/>
</dbReference>
<dbReference type="AlphaFoldDB" id="A0A8I2YYF9"/>
<name>A0A8I2YYF9_9AGAM</name>
<proteinExistence type="predicted"/>
<accession>A0A8I2YYF9</accession>
<evidence type="ECO:0000313" key="3">
    <source>
        <dbReference type="EMBL" id="KAG6379472.1"/>
    </source>
</evidence>
<dbReference type="Pfam" id="PF12013">
    <property type="entry name" value="OrsD"/>
    <property type="match status" value="1"/>
</dbReference>
<gene>
    <name evidence="3" type="ORF">JVT61DRAFT_11953</name>
</gene>
<dbReference type="EMBL" id="JAGFBS010000005">
    <property type="protein sequence ID" value="KAG6379472.1"/>
    <property type="molecule type" value="Genomic_DNA"/>
</dbReference>
<keyword evidence="4" id="KW-1185">Reference proteome</keyword>
<keyword evidence="1" id="KW-0863">Zinc-finger</keyword>
<dbReference type="PROSITE" id="PS00028">
    <property type="entry name" value="ZINC_FINGER_C2H2_1"/>
    <property type="match status" value="1"/>
</dbReference>
<dbReference type="InterPro" id="IPR022698">
    <property type="entry name" value="OrsD"/>
</dbReference>
<dbReference type="Proteomes" id="UP000683000">
    <property type="component" value="Unassembled WGS sequence"/>
</dbReference>
<protein>
    <recommendedName>
        <fullName evidence="2">C2H2-type domain-containing protein</fullName>
    </recommendedName>
</protein>
<dbReference type="OrthoDB" id="2686190at2759"/>
<reference evidence="3" key="1">
    <citation type="submission" date="2021-03" db="EMBL/GenBank/DDBJ databases">
        <title>Evolutionary innovations through gain and loss of genes in the ectomycorrhizal Boletales.</title>
        <authorList>
            <person name="Wu G."/>
            <person name="Miyauchi S."/>
            <person name="Morin E."/>
            <person name="Yang Z.-L."/>
            <person name="Xu J."/>
            <person name="Martin F.M."/>
        </authorList>
    </citation>
    <scope>NUCLEOTIDE SEQUENCE</scope>
    <source>
        <strain evidence="3">BR01</strain>
    </source>
</reference>
<evidence type="ECO:0000256" key="1">
    <source>
        <dbReference type="PROSITE-ProRule" id="PRU00042"/>
    </source>
</evidence>
<sequence>MSNAEECSYRGCLDPSGLYDRTAAGERRHRYQYHLAPVPFAFEGKEVTITVKDGRIICPLGDCDRGFARRDRIQTHLHSDHMVPKGVKFFGDPKAGEKAPVVVNKIQQSLRAPSAAPSGTPTRVVLQPGQLYLLGGGILDVLGLWLHSALSILLCRECRVALTSQMVPGHRKVHHGETTSPKALAAFTTFCEEKRVFNKPEQVTPPQPGGPPVEGISGPVDGFSCTADKSCLYSVKDYSSMQRHNREKHKGPAMGEIRSRSTKVQTLFTGVGRVYFEVSPLAASAGHGNLKAAVTRALPALHEADEGPLPAVEDREPPPLIRAMDWDNFHPELRADRRTRDPVIALKDRHKENEHSGIFVRLQRLVVSYTKLAASCLDGHPQKLTATKVLVYGRAIPATG</sequence>